<dbReference type="AlphaFoldDB" id="A0A7S2ARR7"/>
<dbReference type="PROSITE" id="PS50405">
    <property type="entry name" value="GST_CTER"/>
    <property type="match status" value="1"/>
</dbReference>
<dbReference type="InterPro" id="IPR036282">
    <property type="entry name" value="Glutathione-S-Trfase_C_sf"/>
</dbReference>
<dbReference type="FunFam" id="3.30.930.10:FF:000016">
    <property type="entry name" value="Asparagine--tRNA ligase"/>
    <property type="match status" value="1"/>
</dbReference>
<feature type="compositionally biased region" description="Low complexity" evidence="8">
    <location>
        <begin position="251"/>
        <end position="275"/>
    </location>
</feature>
<dbReference type="Pfam" id="PF21972">
    <property type="entry name" value="Arc1p_N_like"/>
    <property type="match status" value="1"/>
</dbReference>
<evidence type="ECO:0000313" key="11">
    <source>
        <dbReference type="EMBL" id="CAD9375696.1"/>
    </source>
</evidence>
<dbReference type="CDD" id="cd00776">
    <property type="entry name" value="AsxRS_core"/>
    <property type="match status" value="1"/>
</dbReference>
<dbReference type="PANTHER" id="PTHR22594">
    <property type="entry name" value="ASPARTYL/LYSYL-TRNA SYNTHETASE"/>
    <property type="match status" value="1"/>
</dbReference>
<dbReference type="InterPro" id="IPR036249">
    <property type="entry name" value="Thioredoxin-like_sf"/>
</dbReference>
<dbReference type="PROSITE" id="PS50862">
    <property type="entry name" value="AA_TRNA_LIGASE_II"/>
    <property type="match status" value="1"/>
</dbReference>
<keyword evidence="4" id="KW-0547">Nucleotide-binding</keyword>
<evidence type="ECO:0000256" key="1">
    <source>
        <dbReference type="ARBA" id="ARBA00008226"/>
    </source>
</evidence>
<dbReference type="InterPro" id="IPR004364">
    <property type="entry name" value="Aa-tRNA-synt_II"/>
</dbReference>
<dbReference type="Gene3D" id="2.40.50.140">
    <property type="entry name" value="Nucleic acid-binding proteins"/>
    <property type="match status" value="1"/>
</dbReference>
<evidence type="ECO:0000256" key="4">
    <source>
        <dbReference type="ARBA" id="ARBA00022741"/>
    </source>
</evidence>
<feature type="domain" description="Aminoacyl-transfer RNA synthetases class-II family profile" evidence="10">
    <location>
        <begin position="438"/>
        <end position="761"/>
    </location>
</feature>
<dbReference type="SUPFAM" id="SSF50249">
    <property type="entry name" value="Nucleic acid-binding proteins"/>
    <property type="match status" value="1"/>
</dbReference>
<evidence type="ECO:0000256" key="2">
    <source>
        <dbReference type="ARBA" id="ARBA00012816"/>
    </source>
</evidence>
<dbReference type="NCBIfam" id="TIGR00457">
    <property type="entry name" value="asnS"/>
    <property type="match status" value="1"/>
</dbReference>
<evidence type="ECO:0000259" key="9">
    <source>
        <dbReference type="PROSITE" id="PS50405"/>
    </source>
</evidence>
<dbReference type="InterPro" id="IPR004365">
    <property type="entry name" value="NA-bd_OB_tRNA"/>
</dbReference>
<dbReference type="InterPro" id="IPR053836">
    <property type="entry name" value="Arc1-like_N"/>
</dbReference>
<evidence type="ECO:0000256" key="5">
    <source>
        <dbReference type="ARBA" id="ARBA00022840"/>
    </source>
</evidence>
<protein>
    <recommendedName>
        <fullName evidence="2">asparagine--tRNA ligase</fullName>
        <ecNumber evidence="2">6.1.1.22</ecNumber>
    </recommendedName>
</protein>
<dbReference type="InterPro" id="IPR002312">
    <property type="entry name" value="Asp/Asn-tRNA-synth_IIb"/>
</dbReference>
<keyword evidence="5" id="KW-0067">ATP-binding</keyword>
<dbReference type="SUPFAM" id="SSF52833">
    <property type="entry name" value="Thioredoxin-like"/>
    <property type="match status" value="1"/>
</dbReference>
<dbReference type="GO" id="GO:0003676">
    <property type="term" value="F:nucleic acid binding"/>
    <property type="evidence" value="ECO:0007669"/>
    <property type="project" value="InterPro"/>
</dbReference>
<gene>
    <name evidence="11" type="ORF">DSPE1174_LOCUS2646</name>
</gene>
<dbReference type="InterPro" id="IPR006195">
    <property type="entry name" value="aa-tRNA-synth_II"/>
</dbReference>
<dbReference type="EMBL" id="HBGS01005128">
    <property type="protein sequence ID" value="CAD9375696.1"/>
    <property type="molecule type" value="Transcribed_RNA"/>
</dbReference>
<evidence type="ECO:0000256" key="3">
    <source>
        <dbReference type="ARBA" id="ARBA00022598"/>
    </source>
</evidence>
<dbReference type="EC" id="6.1.1.22" evidence="2"/>
<proteinExistence type="inferred from homology"/>
<keyword evidence="6" id="KW-0648">Protein biosynthesis</keyword>
<dbReference type="Pfam" id="PF00152">
    <property type="entry name" value="tRNA-synt_2"/>
    <property type="match status" value="1"/>
</dbReference>
<dbReference type="CDD" id="cd04318">
    <property type="entry name" value="EcAsnRS_like_N"/>
    <property type="match status" value="1"/>
</dbReference>
<evidence type="ECO:0000259" key="10">
    <source>
        <dbReference type="PROSITE" id="PS50862"/>
    </source>
</evidence>
<dbReference type="InterPro" id="IPR012340">
    <property type="entry name" value="NA-bd_OB-fold"/>
</dbReference>
<dbReference type="InterPro" id="IPR010987">
    <property type="entry name" value="Glutathione-S-Trfase_C-like"/>
</dbReference>
<dbReference type="GO" id="GO:0006421">
    <property type="term" value="P:asparaginyl-tRNA aminoacylation"/>
    <property type="evidence" value="ECO:0007669"/>
    <property type="project" value="InterPro"/>
</dbReference>
<dbReference type="SUPFAM" id="SSF55681">
    <property type="entry name" value="Class II aaRS and biotin synthetases"/>
    <property type="match status" value="1"/>
</dbReference>
<dbReference type="GO" id="GO:0005524">
    <property type="term" value="F:ATP binding"/>
    <property type="evidence" value="ECO:0007669"/>
    <property type="project" value="UniProtKB-KW"/>
</dbReference>
<evidence type="ECO:0000256" key="7">
    <source>
        <dbReference type="ARBA" id="ARBA00023146"/>
    </source>
</evidence>
<evidence type="ECO:0000256" key="8">
    <source>
        <dbReference type="SAM" id="MobiDB-lite"/>
    </source>
</evidence>
<sequence>MWNVPVYATALTESSAAAGSPNRKAMKLYISAAAQDFQWKKVLIASRLVGVPLESLILKEDEFESLLPNARSCVLVTKDGSLTQTSTILRYLAELRPDLTLSGATGFEQAMVNQWLEFCWFELEVLVGALTIRPDESEGTFDPASIRQILSRDAARALECLNKHLASHTFMVGNGITLAEAALVPTLVEVLSKMLMPGDARLYPHVLRWFKTLAHGNADFAAVLQVPTDFKPLAPLKPSKVAALKPPPPASKTAAPGSAKASSPASSKPTASPGGLSAGNVKDPFPMKFKRTRTRVKDLLKRGAQAVGEIITVCGWAQTVRAANKGKILFVVITDGSCTQALQCVIDSNIPGFAEASNCGGTGASFSLLGKVVESPGAGQSVELVVQSAEVLGKVYGGDNGEVGGKYYPLSKKGHSAEHLRDHAHLRPRVRSYAATHRVRNTMAFATHKFFFERGFQYVHTPLITASDCEGAGEMFAVTTQLPKDHSKKGKIDVDYSKDFFGKPAGLTVSGQLNVETHACGLSDCYTFGPTFRAEDSHTSRHLAEFWMIEPEICFADLKDDADLAEDYLKFCVHSALTECGDELELLEKIPNGDSMLRERLQGIVEKPFARKTYTECIKILLAEVAKGAVKFEESVEWGMDMGSEHERYLAEKFVKGPLIVTNYPKGIKAFYMKLDEDGKTVSAMDILVPRIGEIIGGSVREDRYDVLVERAKEVGIDPKDLSWYLDLRKYGSVPHAGFGLGFERLIMLVTGLENIRDVIPFPRYPQHCTF</sequence>
<dbReference type="HAMAP" id="MF_00534">
    <property type="entry name" value="Asn_tRNA_synth"/>
    <property type="match status" value="1"/>
</dbReference>
<accession>A0A7S2ARR7</accession>
<keyword evidence="7" id="KW-0030">Aminoacyl-tRNA synthetase</keyword>
<feature type="domain" description="GST C-terminal" evidence="9">
    <location>
        <begin position="105"/>
        <end position="230"/>
    </location>
</feature>
<dbReference type="PRINTS" id="PR01042">
    <property type="entry name" value="TRNASYNTHASP"/>
</dbReference>
<dbReference type="GO" id="GO:0005739">
    <property type="term" value="C:mitochondrion"/>
    <property type="evidence" value="ECO:0007669"/>
    <property type="project" value="TreeGrafter"/>
</dbReference>
<feature type="region of interest" description="Disordered" evidence="8">
    <location>
        <begin position="241"/>
        <end position="287"/>
    </location>
</feature>
<dbReference type="InterPro" id="IPR045864">
    <property type="entry name" value="aa-tRNA-synth_II/BPL/LPL"/>
</dbReference>
<comment type="similarity">
    <text evidence="1">Belongs to the class-II aminoacyl-tRNA synthetase family.</text>
</comment>
<dbReference type="PANTHER" id="PTHR22594:SF34">
    <property type="entry name" value="ASPARAGINE--TRNA LIGASE, MITOCHONDRIAL-RELATED"/>
    <property type="match status" value="1"/>
</dbReference>
<dbReference type="GO" id="GO:0004816">
    <property type="term" value="F:asparagine-tRNA ligase activity"/>
    <property type="evidence" value="ECO:0007669"/>
    <property type="project" value="UniProtKB-EC"/>
</dbReference>
<dbReference type="GO" id="GO:0032991">
    <property type="term" value="C:protein-containing complex"/>
    <property type="evidence" value="ECO:0007669"/>
    <property type="project" value="UniProtKB-ARBA"/>
</dbReference>
<dbReference type="NCBIfam" id="NF003037">
    <property type="entry name" value="PRK03932.1"/>
    <property type="match status" value="1"/>
</dbReference>
<dbReference type="SUPFAM" id="SSF47616">
    <property type="entry name" value="GST C-terminal domain-like"/>
    <property type="match status" value="1"/>
</dbReference>
<organism evidence="11">
    <name type="scientific">Octactis speculum</name>
    <dbReference type="NCBI Taxonomy" id="3111310"/>
    <lineage>
        <taxon>Eukaryota</taxon>
        <taxon>Sar</taxon>
        <taxon>Stramenopiles</taxon>
        <taxon>Ochrophyta</taxon>
        <taxon>Dictyochophyceae</taxon>
        <taxon>Dictyochales</taxon>
        <taxon>Dictyochaceae</taxon>
        <taxon>Octactis</taxon>
    </lineage>
</organism>
<reference evidence="11" key="1">
    <citation type="submission" date="2021-01" db="EMBL/GenBank/DDBJ databases">
        <authorList>
            <person name="Corre E."/>
            <person name="Pelletier E."/>
            <person name="Niang G."/>
            <person name="Scheremetjew M."/>
            <person name="Finn R."/>
            <person name="Kale V."/>
            <person name="Holt S."/>
            <person name="Cochrane G."/>
            <person name="Meng A."/>
            <person name="Brown T."/>
            <person name="Cohen L."/>
        </authorList>
    </citation>
    <scope>NUCLEOTIDE SEQUENCE</scope>
    <source>
        <strain evidence="11">CCMP1381</strain>
    </source>
</reference>
<keyword evidence="3" id="KW-0436">Ligase</keyword>
<dbReference type="InterPro" id="IPR004522">
    <property type="entry name" value="Asn-tRNA-ligase"/>
</dbReference>
<dbReference type="Pfam" id="PF01336">
    <property type="entry name" value="tRNA_anti-codon"/>
    <property type="match status" value="1"/>
</dbReference>
<evidence type="ECO:0000256" key="6">
    <source>
        <dbReference type="ARBA" id="ARBA00022917"/>
    </source>
</evidence>
<name>A0A7S2ARR7_9STRA</name>
<dbReference type="Gene3D" id="1.20.1050.10">
    <property type="match status" value="1"/>
</dbReference>
<dbReference type="Gene3D" id="3.40.30.10">
    <property type="entry name" value="Glutaredoxin"/>
    <property type="match status" value="1"/>
</dbReference>
<dbReference type="Gene3D" id="3.30.930.10">
    <property type="entry name" value="Bira Bifunctional Protein, Domain 2"/>
    <property type="match status" value="1"/>
</dbReference>